<dbReference type="OrthoDB" id="1732691at2759"/>
<dbReference type="SUPFAM" id="SSF56752">
    <property type="entry name" value="D-aminoacid aminotransferase-like PLP-dependent enzymes"/>
    <property type="match status" value="1"/>
</dbReference>
<proteinExistence type="inferred from homology"/>
<dbReference type="GO" id="GO:0004084">
    <property type="term" value="F:branched-chain-amino-acid transaminase activity"/>
    <property type="evidence" value="ECO:0007669"/>
    <property type="project" value="UniProtKB-EC"/>
</dbReference>
<dbReference type="InterPro" id="IPR036038">
    <property type="entry name" value="Aminotransferase-like"/>
</dbReference>
<keyword evidence="3 11" id="KW-0032">Aminotransferase</keyword>
<dbReference type="Gene3D" id="3.20.10.10">
    <property type="entry name" value="D-amino Acid Aminotransferase, subunit A, domain 2"/>
    <property type="match status" value="1"/>
</dbReference>
<dbReference type="GO" id="GO:0008652">
    <property type="term" value="P:amino acid biosynthetic process"/>
    <property type="evidence" value="ECO:0007669"/>
    <property type="project" value="UniProtKB-KW"/>
</dbReference>
<dbReference type="AlphaFoldDB" id="A0A836CGN0"/>
<dbReference type="Gene3D" id="3.30.470.10">
    <property type="match status" value="1"/>
</dbReference>
<comment type="similarity">
    <text evidence="2 9">Belongs to the class-IV pyridoxal-phosphate-dependent aminotransferase family.</text>
</comment>
<evidence type="ECO:0000256" key="5">
    <source>
        <dbReference type="ARBA" id="ARBA00022679"/>
    </source>
</evidence>
<dbReference type="Pfam" id="PF01063">
    <property type="entry name" value="Aminotran_4"/>
    <property type="match status" value="1"/>
</dbReference>
<dbReference type="InterPro" id="IPR043132">
    <property type="entry name" value="BCAT-like_C"/>
</dbReference>
<dbReference type="Proteomes" id="UP000664859">
    <property type="component" value="Unassembled WGS sequence"/>
</dbReference>
<dbReference type="InterPro" id="IPR033939">
    <property type="entry name" value="BCAT_family"/>
</dbReference>
<dbReference type="InterPro" id="IPR005786">
    <property type="entry name" value="B_amino_transII"/>
</dbReference>
<dbReference type="InterPro" id="IPR001544">
    <property type="entry name" value="Aminotrans_IV"/>
</dbReference>
<evidence type="ECO:0000256" key="7">
    <source>
        <dbReference type="ARBA" id="ARBA00023304"/>
    </source>
</evidence>
<keyword evidence="7 11" id="KW-0100">Branched-chain amino acid biosynthesis</keyword>
<evidence type="ECO:0000256" key="6">
    <source>
        <dbReference type="ARBA" id="ARBA00022898"/>
    </source>
</evidence>
<evidence type="ECO:0000256" key="8">
    <source>
        <dbReference type="PIRSR" id="PIRSR006468-1"/>
    </source>
</evidence>
<accession>A0A836CGN0</accession>
<evidence type="ECO:0000256" key="11">
    <source>
        <dbReference type="RuleBase" id="RU004517"/>
    </source>
</evidence>
<comment type="caution">
    <text evidence="12">The sequence shown here is derived from an EMBL/GenBank/DDBJ whole genome shotgun (WGS) entry which is preliminary data.</text>
</comment>
<evidence type="ECO:0000256" key="2">
    <source>
        <dbReference type="ARBA" id="ARBA00009320"/>
    </source>
</evidence>
<dbReference type="GO" id="GO:0009082">
    <property type="term" value="P:branched-chain amino acid biosynthetic process"/>
    <property type="evidence" value="ECO:0007669"/>
    <property type="project" value="UniProtKB-KW"/>
</dbReference>
<organism evidence="12 13">
    <name type="scientific">Tribonema minus</name>
    <dbReference type="NCBI Taxonomy" id="303371"/>
    <lineage>
        <taxon>Eukaryota</taxon>
        <taxon>Sar</taxon>
        <taxon>Stramenopiles</taxon>
        <taxon>Ochrophyta</taxon>
        <taxon>PX clade</taxon>
        <taxon>Xanthophyceae</taxon>
        <taxon>Tribonematales</taxon>
        <taxon>Tribonemataceae</taxon>
        <taxon>Tribonema</taxon>
    </lineage>
</organism>
<comment type="cofactor">
    <cofactor evidence="1 10">
        <name>pyridoxal 5'-phosphate</name>
        <dbReference type="ChEBI" id="CHEBI:597326"/>
    </cofactor>
</comment>
<evidence type="ECO:0000313" key="12">
    <source>
        <dbReference type="EMBL" id="KAG5184538.1"/>
    </source>
</evidence>
<comment type="catalytic activity">
    <reaction evidence="11">
        <text>L-valine + 2-oxoglutarate = 3-methyl-2-oxobutanoate + L-glutamate</text>
        <dbReference type="Rhea" id="RHEA:24813"/>
        <dbReference type="ChEBI" id="CHEBI:11851"/>
        <dbReference type="ChEBI" id="CHEBI:16810"/>
        <dbReference type="ChEBI" id="CHEBI:29985"/>
        <dbReference type="ChEBI" id="CHEBI:57762"/>
        <dbReference type="EC" id="2.6.1.42"/>
    </reaction>
</comment>
<name>A0A836CGN0_9STRA</name>
<dbReference type="InterPro" id="IPR018300">
    <property type="entry name" value="Aminotrans_IV_CS"/>
</dbReference>
<evidence type="ECO:0000256" key="4">
    <source>
        <dbReference type="ARBA" id="ARBA00022605"/>
    </source>
</evidence>
<dbReference type="PIRSF" id="PIRSF006468">
    <property type="entry name" value="BCAT1"/>
    <property type="match status" value="1"/>
</dbReference>
<dbReference type="InterPro" id="IPR043131">
    <property type="entry name" value="BCAT-like_N"/>
</dbReference>
<comment type="catalytic activity">
    <reaction evidence="11">
        <text>L-leucine + 2-oxoglutarate = 4-methyl-2-oxopentanoate + L-glutamate</text>
        <dbReference type="Rhea" id="RHEA:18321"/>
        <dbReference type="ChEBI" id="CHEBI:16810"/>
        <dbReference type="ChEBI" id="CHEBI:17865"/>
        <dbReference type="ChEBI" id="CHEBI:29985"/>
        <dbReference type="ChEBI" id="CHEBI:57427"/>
        <dbReference type="EC" id="2.6.1.42"/>
    </reaction>
</comment>
<comment type="catalytic activity">
    <reaction evidence="11">
        <text>L-isoleucine + 2-oxoglutarate = (S)-3-methyl-2-oxopentanoate + L-glutamate</text>
        <dbReference type="Rhea" id="RHEA:24801"/>
        <dbReference type="ChEBI" id="CHEBI:16810"/>
        <dbReference type="ChEBI" id="CHEBI:29985"/>
        <dbReference type="ChEBI" id="CHEBI:35146"/>
        <dbReference type="ChEBI" id="CHEBI:58045"/>
        <dbReference type="EC" id="2.6.1.42"/>
    </reaction>
</comment>
<dbReference type="EC" id="2.6.1.42" evidence="11"/>
<evidence type="ECO:0000256" key="1">
    <source>
        <dbReference type="ARBA" id="ARBA00001933"/>
    </source>
</evidence>
<dbReference type="NCBIfam" id="NF009897">
    <property type="entry name" value="PRK13357.1"/>
    <property type="match status" value="1"/>
</dbReference>
<protein>
    <recommendedName>
        <fullName evidence="11">Branched-chain-amino-acid aminotransferase</fullName>
        <ecNumber evidence="11">2.6.1.42</ecNumber>
    </recommendedName>
</protein>
<dbReference type="PANTHER" id="PTHR11825">
    <property type="entry name" value="SUBGROUP IIII AMINOTRANSFERASE"/>
    <property type="match status" value="1"/>
</dbReference>
<evidence type="ECO:0000313" key="13">
    <source>
        <dbReference type="Proteomes" id="UP000664859"/>
    </source>
</evidence>
<keyword evidence="13" id="KW-1185">Reference proteome</keyword>
<dbReference type="EMBL" id="JAFCMP010000161">
    <property type="protein sequence ID" value="KAG5184538.1"/>
    <property type="molecule type" value="Genomic_DNA"/>
</dbReference>
<evidence type="ECO:0000256" key="9">
    <source>
        <dbReference type="RuleBase" id="RU004106"/>
    </source>
</evidence>
<feature type="modified residue" description="N6-(pyridoxal phosphate)lysine" evidence="8">
    <location>
        <position position="251"/>
    </location>
</feature>
<dbReference type="CDD" id="cd01557">
    <property type="entry name" value="BCAT_beta_family"/>
    <property type="match status" value="1"/>
</dbReference>
<keyword evidence="6 10" id="KW-0663">Pyridoxal phosphate</keyword>
<evidence type="ECO:0000256" key="3">
    <source>
        <dbReference type="ARBA" id="ARBA00022576"/>
    </source>
</evidence>
<keyword evidence="4 11" id="KW-0028">Amino-acid biosynthesis</keyword>
<evidence type="ECO:0000256" key="10">
    <source>
        <dbReference type="RuleBase" id="RU004516"/>
    </source>
</evidence>
<dbReference type="PANTHER" id="PTHR11825:SF44">
    <property type="entry name" value="BRANCHED-CHAIN-AMINO-ACID AMINOTRANSFERASE"/>
    <property type="match status" value="1"/>
</dbReference>
<gene>
    <name evidence="12" type="ORF">JKP88DRAFT_272058</name>
</gene>
<dbReference type="PROSITE" id="PS00770">
    <property type="entry name" value="AA_TRANSFER_CLASS_4"/>
    <property type="match status" value="1"/>
</dbReference>
<reference evidence="12" key="1">
    <citation type="submission" date="2021-02" db="EMBL/GenBank/DDBJ databases">
        <title>First Annotated Genome of the Yellow-green Alga Tribonema minus.</title>
        <authorList>
            <person name="Mahan K.M."/>
        </authorList>
    </citation>
    <scope>NUCLEOTIDE SEQUENCE</scope>
    <source>
        <strain evidence="12">UTEX B ZZ1240</strain>
    </source>
</reference>
<dbReference type="NCBIfam" id="TIGR01123">
    <property type="entry name" value="ilvE_II"/>
    <property type="match status" value="1"/>
</dbReference>
<sequence>MRRGLLRSVRQCSLQGSIVSRNRRCLTSIPSGFTDSSPHVKFPPCAVSVSSPNAIDASALKVTKTSKPMELVPKDKLVFGRTFADHMLEVDWDSKKGWRAPVIRPFGDLSVSPAASVLHYALECFEGMKAYKDASGCVRLFRPALNMARFNHSLARMYMPAVDGPTFLSLLRELLLLDEHWIPEGDGYSLYIRPTAISTTRYLGVGAPEEVKLYCITSPVGPYYATGFKPISLWADTHHVRAWEGGTGDAKVGANYAIAIMPQMLAAQHGCSQVLWMNRDTASGAYNLTEVGSMNLFVLIKDAVTGRPQLITAPLTRADVLPGVTRASILELAESMDGVDVKEACLSLQDVAKASAEGRLMEIFGAGTAAVVAPVNSIKYADESGTVKTVNVPSGGDAGPTAKKLWATITDIQYGRVDHPWSVKL</sequence>
<keyword evidence="5 11" id="KW-0808">Transferase</keyword>